<evidence type="ECO:0000313" key="3">
    <source>
        <dbReference type="Proteomes" id="UP000603453"/>
    </source>
</evidence>
<dbReference type="Pfam" id="PF08552">
    <property type="entry name" value="Kei1"/>
    <property type="match status" value="1"/>
</dbReference>
<dbReference type="InterPro" id="IPR013862">
    <property type="entry name" value="Kei1"/>
</dbReference>
<keyword evidence="3" id="KW-1185">Reference proteome</keyword>
<comment type="caution">
    <text evidence="2">The sequence shown here is derived from an EMBL/GenBank/DDBJ whole genome shotgun (WGS) entry which is preliminary data.</text>
</comment>
<dbReference type="PANTHER" id="PTHR28077">
    <property type="entry name" value="INOSITOL PHOSPHORYLCERAMIDE SYNTHASE REGULATORY SUBUNIT KEI1"/>
    <property type="match status" value="1"/>
</dbReference>
<reference evidence="2" key="1">
    <citation type="submission" date="2020-12" db="EMBL/GenBank/DDBJ databases">
        <title>Metabolic potential, ecology and presence of endohyphal bacteria is reflected in genomic diversity of Mucoromycotina.</title>
        <authorList>
            <person name="Muszewska A."/>
            <person name="Okrasinska A."/>
            <person name="Steczkiewicz K."/>
            <person name="Drgas O."/>
            <person name="Orlowska M."/>
            <person name="Perlinska-Lenart U."/>
            <person name="Aleksandrzak-Piekarczyk T."/>
            <person name="Szatraj K."/>
            <person name="Zielenkiewicz U."/>
            <person name="Pilsyk S."/>
            <person name="Malc E."/>
            <person name="Mieczkowski P."/>
            <person name="Kruszewska J.S."/>
            <person name="Biernat P."/>
            <person name="Pawlowska J."/>
        </authorList>
    </citation>
    <scope>NUCLEOTIDE SEQUENCE</scope>
    <source>
        <strain evidence="2">WA0000017839</strain>
    </source>
</reference>
<dbReference type="OrthoDB" id="3338076at2759"/>
<dbReference type="EMBL" id="JAEPRD010000159">
    <property type="protein sequence ID" value="KAG2195903.1"/>
    <property type="molecule type" value="Genomic_DNA"/>
</dbReference>
<accession>A0A8H7QNJ8</accession>
<proteinExistence type="predicted"/>
<dbReference type="PANTHER" id="PTHR28077:SF1">
    <property type="entry name" value="INOSITOL PHOSPHORYLCERAMIDE SYNTHASE REGULATORY SUBUNIT KEI1"/>
    <property type="match status" value="1"/>
</dbReference>
<feature type="transmembrane region" description="Helical" evidence="1">
    <location>
        <begin position="78"/>
        <end position="104"/>
    </location>
</feature>
<dbReference type="GO" id="GO:0006673">
    <property type="term" value="P:inositol phosphoceramide metabolic process"/>
    <property type="evidence" value="ECO:0007669"/>
    <property type="project" value="InterPro"/>
</dbReference>
<dbReference type="GO" id="GO:0070916">
    <property type="term" value="C:inositol phosphoceramide synthase complex"/>
    <property type="evidence" value="ECO:0007669"/>
    <property type="project" value="TreeGrafter"/>
</dbReference>
<dbReference type="GO" id="GO:0000139">
    <property type="term" value="C:Golgi membrane"/>
    <property type="evidence" value="ECO:0007669"/>
    <property type="project" value="TreeGrafter"/>
</dbReference>
<gene>
    <name evidence="2" type="ORF">INT47_002946</name>
</gene>
<dbReference type="Proteomes" id="UP000603453">
    <property type="component" value="Unassembled WGS sequence"/>
</dbReference>
<dbReference type="GO" id="GO:0070917">
    <property type="term" value="F:inositol phosphoceramide synthase regulator activity"/>
    <property type="evidence" value="ECO:0007669"/>
    <property type="project" value="InterPro"/>
</dbReference>
<name>A0A8H7QNJ8_9FUNG</name>
<organism evidence="2 3">
    <name type="scientific">Mucor saturninus</name>
    <dbReference type="NCBI Taxonomy" id="64648"/>
    <lineage>
        <taxon>Eukaryota</taxon>
        <taxon>Fungi</taxon>
        <taxon>Fungi incertae sedis</taxon>
        <taxon>Mucoromycota</taxon>
        <taxon>Mucoromycotina</taxon>
        <taxon>Mucoromycetes</taxon>
        <taxon>Mucorales</taxon>
        <taxon>Mucorineae</taxon>
        <taxon>Mucoraceae</taxon>
        <taxon>Mucor</taxon>
    </lineage>
</organism>
<feature type="transmembrane region" description="Helical" evidence="1">
    <location>
        <begin position="133"/>
        <end position="156"/>
    </location>
</feature>
<keyword evidence="1" id="KW-0812">Transmembrane</keyword>
<sequence>MPFAKGRHCCGIVPIKTGVTLITIFGILNKLSGFYGILSFDFSDKIATLVYFYCVFAIAVFSYGLYGLHQDKVRILRWYTMMFWLDCVVSLFSTIWFGVTWFVYTDHSLSDSSAKDPEALAEHERLFKMESQVSIAVLVLLRLIHFYFAIIVTRYYKAVNVKLSYSRVASDNIDLEETTNGRDASPKPAQD</sequence>
<keyword evidence="1" id="KW-0472">Membrane</keyword>
<evidence type="ECO:0000256" key="1">
    <source>
        <dbReference type="SAM" id="Phobius"/>
    </source>
</evidence>
<protein>
    <submittedName>
        <fullName evidence="2">Uncharacterized protein</fullName>
    </submittedName>
</protein>
<feature type="transmembrane region" description="Helical" evidence="1">
    <location>
        <begin position="46"/>
        <end position="66"/>
    </location>
</feature>
<dbReference type="AlphaFoldDB" id="A0A8H7QNJ8"/>
<keyword evidence="1" id="KW-1133">Transmembrane helix</keyword>
<evidence type="ECO:0000313" key="2">
    <source>
        <dbReference type="EMBL" id="KAG2195903.1"/>
    </source>
</evidence>